<dbReference type="Proteomes" id="UP000053831">
    <property type="component" value="Unassembled WGS sequence"/>
</dbReference>
<keyword evidence="4" id="KW-0963">Cytoplasm</keyword>
<comment type="subcellular location">
    <subcellularLocation>
        <location evidence="1">Cytoplasm</location>
    </subcellularLocation>
    <subcellularLocation>
        <location evidence="2">Nucleus</location>
        <location evidence="2">Nucleolus</location>
    </subcellularLocation>
</comment>
<dbReference type="OrthoDB" id="10255118at2759"/>
<keyword evidence="7" id="KW-0539">Nucleus</keyword>
<reference evidence="10 11" key="1">
    <citation type="submission" date="2015-07" db="EMBL/GenBank/DDBJ databases">
        <title>The genome of the fungus Escovopsis weberi, a specialized disease agent of ant agriculture.</title>
        <authorList>
            <person name="de Man T.J."/>
            <person name="Stajich J.E."/>
            <person name="Kubicek C.P."/>
            <person name="Chenthamara K."/>
            <person name="Atanasova L."/>
            <person name="Druzhinina I.S."/>
            <person name="Birnbaum S."/>
            <person name="Barribeau S.M."/>
            <person name="Teiling C."/>
            <person name="Suen G."/>
            <person name="Currie C."/>
            <person name="Gerardo N.M."/>
        </authorList>
    </citation>
    <scope>NUCLEOTIDE SEQUENCE [LARGE SCALE GENOMIC DNA]</scope>
</reference>
<accession>A0A0M9VT06</accession>
<evidence type="ECO:0000256" key="8">
    <source>
        <dbReference type="ARBA" id="ARBA00023274"/>
    </source>
</evidence>
<dbReference type="Pfam" id="PF16969">
    <property type="entry name" value="SRP68"/>
    <property type="match status" value="1"/>
</dbReference>
<evidence type="ECO:0000256" key="4">
    <source>
        <dbReference type="ARBA" id="ARBA00022490"/>
    </source>
</evidence>
<keyword evidence="5" id="KW-0694">RNA-binding</keyword>
<dbReference type="GO" id="GO:0006614">
    <property type="term" value="P:SRP-dependent cotranslational protein targeting to membrane"/>
    <property type="evidence" value="ECO:0007669"/>
    <property type="project" value="InterPro"/>
</dbReference>
<evidence type="ECO:0000256" key="6">
    <source>
        <dbReference type="ARBA" id="ARBA00023135"/>
    </source>
</evidence>
<dbReference type="PIRSF" id="PIRSF038995">
    <property type="entry name" value="SRP68"/>
    <property type="match status" value="1"/>
</dbReference>
<evidence type="ECO:0000313" key="11">
    <source>
        <dbReference type="Proteomes" id="UP000053831"/>
    </source>
</evidence>
<sequence>MAPANEARPRRLHRLIQLEVVVDQNVVAVEVARGSLSPALPAIRHPHPFPSDEKQLPQRPNPMDITSFVVQGRDKALLYGDYSTYHSQLVKRLLNARKKLGIATRNRGKFRKADEVTVESVAQNREYVHLLLLTSERAWAQAMSIKAAHSANQKGIAGRTRSHIISRLDKAARAAEHLAALLAQPEAAGATARDLLEARAYASLVRGAMQFQKHEWERCLRSYATTHVIYGALAAAGGRADVFRDLLAETVDPSIRYAAYQLKTPRTVPIPVIASKAFPRSDDGLVREIDRIDRGILALAEGAGADDAASAAAAAAASPVETIAWRSREVKIEDAQIAAAWAAVGAAKQRLAEAVARLHDKGPHEMAAAYDEILTATQDAVDATKDAIDELRGEGVGQADPRMQGLQITRTAVNYEMVSWRIGRNRVLSGPRDGATEEYGALRRKRAAASRAAPAEDARASRDLAPSKKLAKLKEKAALYDGTLQNLESIKELPGVAADGHLAAKIQTYEQYFTALKYLAIARSHAITGNAANALALIHRASTLHRAAASKLPSSSSDDNTAADAAAALPPSLDVSPDAFRFLGALLDGELQRHRAIVHVDALRAAPANADPASGSRVAAPLVERLHEYPLEGVDLARIVEFPPAPALVPVKPIFLDVAWNYIHYPGQVAQAAPAGGVAGAQGDEKPAAAAPKRGWFGFGR</sequence>
<name>A0A0M9VT06_ESCWE</name>
<keyword evidence="11" id="KW-1185">Reference proteome</keyword>
<dbReference type="InterPro" id="IPR026258">
    <property type="entry name" value="SRP68"/>
</dbReference>
<protein>
    <recommendedName>
        <fullName evidence="9">Signal recognition particle subunit SRP68</fullName>
    </recommendedName>
</protein>
<evidence type="ECO:0000256" key="9">
    <source>
        <dbReference type="ARBA" id="ARBA00029498"/>
    </source>
</evidence>
<dbReference type="PANTHER" id="PTHR12860:SF0">
    <property type="entry name" value="SIGNAL RECOGNITION PARTICLE SUBUNIT SRP68"/>
    <property type="match status" value="1"/>
</dbReference>
<dbReference type="AlphaFoldDB" id="A0A0M9VT06"/>
<dbReference type="EMBL" id="LGSR01000022">
    <property type="protein sequence ID" value="KOS18293.1"/>
    <property type="molecule type" value="Genomic_DNA"/>
</dbReference>
<dbReference type="GO" id="GO:0005730">
    <property type="term" value="C:nucleolus"/>
    <property type="evidence" value="ECO:0007669"/>
    <property type="project" value="UniProtKB-SubCell"/>
</dbReference>
<keyword evidence="6" id="KW-0733">Signal recognition particle</keyword>
<evidence type="ECO:0000256" key="1">
    <source>
        <dbReference type="ARBA" id="ARBA00004496"/>
    </source>
</evidence>
<gene>
    <name evidence="10" type="ORF">ESCO_003025</name>
</gene>
<evidence type="ECO:0000256" key="7">
    <source>
        <dbReference type="ARBA" id="ARBA00023242"/>
    </source>
</evidence>
<dbReference type="CDD" id="cd15481">
    <property type="entry name" value="SRP68-RBD"/>
    <property type="match status" value="1"/>
</dbReference>
<comment type="similarity">
    <text evidence="3">Belongs to the SRP68 family.</text>
</comment>
<keyword evidence="8" id="KW-0687">Ribonucleoprotein</keyword>
<dbReference type="Gene3D" id="1.10.3450.40">
    <property type="entry name" value="Signal recognition particle, SRP68 subunit, RNA-binding domain"/>
    <property type="match status" value="1"/>
</dbReference>
<dbReference type="InterPro" id="IPR038253">
    <property type="entry name" value="SRP68_N_sf"/>
</dbReference>
<dbReference type="PANTHER" id="PTHR12860">
    <property type="entry name" value="SIGNAL RECOGNITION PARTICLE 68 KDA PROTEIN"/>
    <property type="match status" value="1"/>
</dbReference>
<evidence type="ECO:0000313" key="10">
    <source>
        <dbReference type="EMBL" id="KOS18293.1"/>
    </source>
</evidence>
<proteinExistence type="inferred from homology"/>
<evidence type="ECO:0000256" key="2">
    <source>
        <dbReference type="ARBA" id="ARBA00004604"/>
    </source>
</evidence>
<organism evidence="10 11">
    <name type="scientific">Escovopsis weberi</name>
    <dbReference type="NCBI Taxonomy" id="150374"/>
    <lineage>
        <taxon>Eukaryota</taxon>
        <taxon>Fungi</taxon>
        <taxon>Dikarya</taxon>
        <taxon>Ascomycota</taxon>
        <taxon>Pezizomycotina</taxon>
        <taxon>Sordariomycetes</taxon>
        <taxon>Hypocreomycetidae</taxon>
        <taxon>Hypocreales</taxon>
        <taxon>Hypocreaceae</taxon>
        <taxon>Escovopsis</taxon>
    </lineage>
</organism>
<dbReference type="InterPro" id="IPR034652">
    <property type="entry name" value="SRP68-RBD"/>
</dbReference>
<dbReference type="GO" id="GO:0008312">
    <property type="term" value="F:7S RNA binding"/>
    <property type="evidence" value="ECO:0007669"/>
    <property type="project" value="InterPro"/>
</dbReference>
<dbReference type="STRING" id="150374.A0A0M9VT06"/>
<evidence type="ECO:0000256" key="5">
    <source>
        <dbReference type="ARBA" id="ARBA00022884"/>
    </source>
</evidence>
<dbReference type="GO" id="GO:0030942">
    <property type="term" value="F:endoplasmic reticulum signal peptide binding"/>
    <property type="evidence" value="ECO:0007669"/>
    <property type="project" value="InterPro"/>
</dbReference>
<comment type="caution">
    <text evidence="10">The sequence shown here is derived from an EMBL/GenBank/DDBJ whole genome shotgun (WGS) entry which is preliminary data.</text>
</comment>
<dbReference type="GO" id="GO:0005047">
    <property type="term" value="F:signal recognition particle binding"/>
    <property type="evidence" value="ECO:0007669"/>
    <property type="project" value="InterPro"/>
</dbReference>
<dbReference type="GO" id="GO:0005786">
    <property type="term" value="C:signal recognition particle, endoplasmic reticulum targeting"/>
    <property type="evidence" value="ECO:0007669"/>
    <property type="project" value="UniProtKB-KW"/>
</dbReference>
<evidence type="ECO:0000256" key="3">
    <source>
        <dbReference type="ARBA" id="ARBA00009352"/>
    </source>
</evidence>